<keyword evidence="3 5" id="KW-0689">Ribosomal protein</keyword>
<dbReference type="NCBIfam" id="NF004135">
    <property type="entry name" value="PRK05618.3-1"/>
    <property type="match status" value="1"/>
</dbReference>
<keyword evidence="2 5" id="KW-0694">RNA-binding</keyword>
<evidence type="ECO:0000259" key="7">
    <source>
        <dbReference type="Pfam" id="PF01386"/>
    </source>
</evidence>
<comment type="subunit">
    <text evidence="5">Part of the 50S ribosomal subunit; part of the 5S rRNA/L5/L18/L25 subcomplex. Contacts the 5S rRNA. Binds to the 5S rRNA independently of L5 and L18.</text>
</comment>
<evidence type="ECO:0000313" key="10">
    <source>
        <dbReference type="Proteomes" id="UP000823821"/>
    </source>
</evidence>
<dbReference type="GO" id="GO:0022625">
    <property type="term" value="C:cytosolic large ribosomal subunit"/>
    <property type="evidence" value="ECO:0007669"/>
    <property type="project" value="TreeGrafter"/>
</dbReference>
<dbReference type="Pfam" id="PF14693">
    <property type="entry name" value="Ribosomal_TL5_C"/>
    <property type="match status" value="1"/>
</dbReference>
<reference evidence="9" key="1">
    <citation type="journal article" date="2021" name="PeerJ">
        <title>Extensive microbial diversity within the chicken gut microbiome revealed by metagenomics and culture.</title>
        <authorList>
            <person name="Gilroy R."/>
            <person name="Ravi A."/>
            <person name="Getino M."/>
            <person name="Pursley I."/>
            <person name="Horton D.L."/>
            <person name="Alikhan N.F."/>
            <person name="Baker D."/>
            <person name="Gharbi K."/>
            <person name="Hall N."/>
            <person name="Watson M."/>
            <person name="Adriaenssens E.M."/>
            <person name="Foster-Nyarko E."/>
            <person name="Jarju S."/>
            <person name="Secka A."/>
            <person name="Antonio M."/>
            <person name="Oren A."/>
            <person name="Chaudhuri R.R."/>
            <person name="La Ragione R."/>
            <person name="Hildebrand F."/>
            <person name="Pallen M.J."/>
        </authorList>
    </citation>
    <scope>NUCLEOTIDE SEQUENCE</scope>
    <source>
        <strain evidence="9">5032</strain>
    </source>
</reference>
<dbReference type="GO" id="GO:0008097">
    <property type="term" value="F:5S rRNA binding"/>
    <property type="evidence" value="ECO:0007669"/>
    <property type="project" value="InterPro"/>
</dbReference>
<feature type="domain" description="Large ribosomal subunit protein bL25 beta" evidence="8">
    <location>
        <begin position="105"/>
        <end position="185"/>
    </location>
</feature>
<organism evidence="9 10">
    <name type="scientific">Candidatus Desulfovibrio intestinavium</name>
    <dbReference type="NCBI Taxonomy" id="2838534"/>
    <lineage>
        <taxon>Bacteria</taxon>
        <taxon>Pseudomonadati</taxon>
        <taxon>Thermodesulfobacteriota</taxon>
        <taxon>Desulfovibrionia</taxon>
        <taxon>Desulfovibrionales</taxon>
        <taxon>Desulfovibrionaceae</taxon>
        <taxon>Desulfovibrio</taxon>
    </lineage>
</organism>
<dbReference type="HAMAP" id="MF_01334">
    <property type="entry name" value="Ribosomal_bL25_CTC"/>
    <property type="match status" value="1"/>
</dbReference>
<dbReference type="Proteomes" id="UP000823821">
    <property type="component" value="Unassembled WGS sequence"/>
</dbReference>
<dbReference type="InterPro" id="IPR020056">
    <property type="entry name" value="Rbsml_bL25/Gln-tRNA_synth_N"/>
</dbReference>
<dbReference type="Pfam" id="PF01386">
    <property type="entry name" value="Ribosomal_L25p"/>
    <property type="match status" value="1"/>
</dbReference>
<feature type="domain" description="Large ribosomal subunit protein bL25 L25" evidence="7">
    <location>
        <begin position="7"/>
        <end position="97"/>
    </location>
</feature>
<dbReference type="EMBL" id="DWZD01000040">
    <property type="protein sequence ID" value="HJA79293.1"/>
    <property type="molecule type" value="Genomic_DNA"/>
</dbReference>
<keyword evidence="4 5" id="KW-0687">Ribonucleoprotein</keyword>
<dbReference type="InterPro" id="IPR001021">
    <property type="entry name" value="Ribosomal_bL25_long"/>
</dbReference>
<dbReference type="CDD" id="cd00495">
    <property type="entry name" value="Ribosomal_L25_TL5_CTC"/>
    <property type="match status" value="1"/>
</dbReference>
<dbReference type="SUPFAM" id="SSF50715">
    <property type="entry name" value="Ribosomal protein L25-like"/>
    <property type="match status" value="1"/>
</dbReference>
<gene>
    <name evidence="5" type="primary">rplY</name>
    <name evidence="5" type="synonym">ctc</name>
    <name evidence="9" type="ORF">H9784_06985</name>
</gene>
<evidence type="ECO:0000256" key="5">
    <source>
        <dbReference type="HAMAP-Rule" id="MF_01334"/>
    </source>
</evidence>
<dbReference type="InterPro" id="IPR020930">
    <property type="entry name" value="Ribosomal_uL5_bac-type"/>
</dbReference>
<dbReference type="Gene3D" id="2.40.240.10">
    <property type="entry name" value="Ribosomal Protein L25, Chain P"/>
    <property type="match status" value="1"/>
</dbReference>
<evidence type="ECO:0000256" key="4">
    <source>
        <dbReference type="ARBA" id="ARBA00023274"/>
    </source>
</evidence>
<keyword evidence="1 5" id="KW-0699">rRNA-binding</keyword>
<dbReference type="PANTHER" id="PTHR33284">
    <property type="entry name" value="RIBOSOMAL PROTEIN L25/GLN-TRNA SYNTHETASE, ANTI-CODON-BINDING DOMAIN-CONTAINING PROTEIN"/>
    <property type="match status" value="1"/>
</dbReference>
<dbReference type="InterPro" id="IPR020057">
    <property type="entry name" value="Ribosomal_bL25_b-dom"/>
</dbReference>
<dbReference type="InterPro" id="IPR011035">
    <property type="entry name" value="Ribosomal_bL25/Gln-tRNA_synth"/>
</dbReference>
<evidence type="ECO:0000256" key="3">
    <source>
        <dbReference type="ARBA" id="ARBA00022980"/>
    </source>
</evidence>
<comment type="function">
    <text evidence="5">This is one of the proteins that binds to the 5S RNA in the ribosome where it forms part of the central protuberance.</text>
</comment>
<protein>
    <recommendedName>
        <fullName evidence="5">Large ribosomal subunit protein bL25</fullName>
    </recommendedName>
    <alternativeName>
        <fullName evidence="5">General stress protein CTC</fullName>
    </alternativeName>
</protein>
<comment type="similarity">
    <text evidence="5">Belongs to the bacterial ribosomal protein bL25 family. CTC subfamily.</text>
</comment>
<dbReference type="PANTHER" id="PTHR33284:SF1">
    <property type="entry name" value="RIBOSOMAL PROTEIN L25_GLN-TRNA SYNTHETASE, ANTI-CODON-BINDING DOMAIN-CONTAINING PROTEIN"/>
    <property type="match status" value="1"/>
</dbReference>
<sequence length="200" mass="22005">MSIEKTLSVQKREESGKGPAGRTRAQGLVPGVFYAADGKNIAVQVPSLPVEKLYGEMGRTSVFNLEIDDKGSKTVYPALFWQVQMHPYKKEFTHIDFYGVDLDKEVKVDVPVEYVGVSRGVKLGGIMETYREVVRLSAKPMDMPAKITIDVTDMDINSSVTIETLPLPANVSAVYDQNYALVSIIDKSKVKGDDAEGEEA</sequence>
<dbReference type="GO" id="GO:0003735">
    <property type="term" value="F:structural constituent of ribosome"/>
    <property type="evidence" value="ECO:0007669"/>
    <property type="project" value="InterPro"/>
</dbReference>
<dbReference type="Gene3D" id="2.170.120.20">
    <property type="entry name" value="Ribosomal protein L25, beta domain"/>
    <property type="match status" value="1"/>
</dbReference>
<proteinExistence type="inferred from homology"/>
<dbReference type="NCBIfam" id="TIGR00731">
    <property type="entry name" value="bL25_bact_ctc"/>
    <property type="match status" value="1"/>
</dbReference>
<evidence type="ECO:0000256" key="6">
    <source>
        <dbReference type="SAM" id="MobiDB-lite"/>
    </source>
</evidence>
<feature type="region of interest" description="Disordered" evidence="6">
    <location>
        <begin position="1"/>
        <end position="24"/>
    </location>
</feature>
<evidence type="ECO:0000256" key="1">
    <source>
        <dbReference type="ARBA" id="ARBA00022730"/>
    </source>
</evidence>
<name>A0A9D2HPR2_9BACT</name>
<evidence type="ECO:0000313" key="9">
    <source>
        <dbReference type="EMBL" id="HJA79293.1"/>
    </source>
</evidence>
<dbReference type="InterPro" id="IPR029751">
    <property type="entry name" value="Ribosomal_L25_dom"/>
</dbReference>
<evidence type="ECO:0000256" key="2">
    <source>
        <dbReference type="ARBA" id="ARBA00022884"/>
    </source>
</evidence>
<dbReference type="GO" id="GO:0006412">
    <property type="term" value="P:translation"/>
    <property type="evidence" value="ECO:0007669"/>
    <property type="project" value="UniProtKB-UniRule"/>
</dbReference>
<accession>A0A9D2HPR2</accession>
<comment type="caution">
    <text evidence="9">The sequence shown here is derived from an EMBL/GenBank/DDBJ whole genome shotgun (WGS) entry which is preliminary data.</text>
</comment>
<dbReference type="InterPro" id="IPR037121">
    <property type="entry name" value="Ribosomal_bL25_C"/>
</dbReference>
<reference evidence="9" key="2">
    <citation type="submission" date="2021-04" db="EMBL/GenBank/DDBJ databases">
        <authorList>
            <person name="Gilroy R."/>
        </authorList>
    </citation>
    <scope>NUCLEOTIDE SEQUENCE</scope>
    <source>
        <strain evidence="9">5032</strain>
    </source>
</reference>
<dbReference type="AlphaFoldDB" id="A0A9D2HPR2"/>
<evidence type="ECO:0000259" key="8">
    <source>
        <dbReference type="Pfam" id="PF14693"/>
    </source>
</evidence>